<proteinExistence type="predicted"/>
<evidence type="ECO:0000313" key="2">
    <source>
        <dbReference type="EMBL" id="AJG21890.1"/>
    </source>
</evidence>
<keyword evidence="3" id="KW-1185">Reference proteome</keyword>
<organism evidence="2 3">
    <name type="scientific">Cupriavidus basilensis</name>
    <dbReference type="NCBI Taxonomy" id="68895"/>
    <lineage>
        <taxon>Bacteria</taxon>
        <taxon>Pseudomonadati</taxon>
        <taxon>Pseudomonadota</taxon>
        <taxon>Betaproteobacteria</taxon>
        <taxon>Burkholderiales</taxon>
        <taxon>Burkholderiaceae</taxon>
        <taxon>Cupriavidus</taxon>
    </lineage>
</organism>
<feature type="compositionally biased region" description="Polar residues" evidence="1">
    <location>
        <begin position="19"/>
        <end position="31"/>
    </location>
</feature>
<accession>A0A0C4YGQ5</accession>
<feature type="compositionally biased region" description="Polar residues" evidence="1">
    <location>
        <begin position="1"/>
        <end position="11"/>
    </location>
</feature>
<dbReference type="EMBL" id="CP010537">
    <property type="protein sequence ID" value="AJG21890.1"/>
    <property type="molecule type" value="Genomic_DNA"/>
</dbReference>
<reference evidence="2 3" key="1">
    <citation type="journal article" date="2015" name="Genome Announc.">
        <title>Complete Genome Sequence of Cupriavidus basilensis 4G11, Isolated from the Oak Ridge Field Research Center Site.</title>
        <authorList>
            <person name="Ray J."/>
            <person name="Waters R.J."/>
            <person name="Skerker J.M."/>
            <person name="Kuehl J.V."/>
            <person name="Price M.N."/>
            <person name="Huang J."/>
            <person name="Chakraborty R."/>
            <person name="Arkin A.P."/>
            <person name="Deutschbauer A."/>
        </authorList>
    </citation>
    <scope>NUCLEOTIDE SEQUENCE [LARGE SCALE GENOMIC DNA]</scope>
    <source>
        <strain evidence="2">4G11</strain>
    </source>
</reference>
<evidence type="ECO:0000313" key="3">
    <source>
        <dbReference type="Proteomes" id="UP000031843"/>
    </source>
</evidence>
<dbReference type="Proteomes" id="UP000031843">
    <property type="component" value="Chromosome secondary"/>
</dbReference>
<dbReference type="STRING" id="68895.RR42_s0294"/>
<gene>
    <name evidence="2" type="ORF">RR42_s0294</name>
</gene>
<feature type="region of interest" description="Disordered" evidence="1">
    <location>
        <begin position="1"/>
        <end position="39"/>
    </location>
</feature>
<evidence type="ECO:0000256" key="1">
    <source>
        <dbReference type="SAM" id="MobiDB-lite"/>
    </source>
</evidence>
<dbReference type="AlphaFoldDB" id="A0A0C4YGQ5"/>
<sequence>MPPWQRSQMTLSKKDQVGKTASGSAQAQGDGTASCKWCA</sequence>
<name>A0A0C4YGQ5_9BURK</name>
<protein>
    <submittedName>
        <fullName evidence="2">Uncharacterized protein</fullName>
    </submittedName>
</protein>
<dbReference type="KEGG" id="cbw:RR42_s0294"/>